<feature type="region of interest" description="Disordered" evidence="1">
    <location>
        <begin position="1"/>
        <end position="24"/>
    </location>
</feature>
<evidence type="ECO:0000313" key="3">
    <source>
        <dbReference type="Proteomes" id="UP000094844"/>
    </source>
</evidence>
<reference evidence="2 3" key="1">
    <citation type="submission" date="2016-09" db="EMBL/GenBank/DDBJ databases">
        <authorList>
            <person name="Capua I."/>
            <person name="De Benedictis P."/>
            <person name="Joannis T."/>
            <person name="Lombin L.H."/>
            <person name="Cattoli G."/>
        </authorList>
    </citation>
    <scope>NUCLEOTIDE SEQUENCE [LARGE SCALE GENOMIC DNA]</scope>
    <source>
        <strain evidence="2 3">GB001</strain>
    </source>
</reference>
<dbReference type="InterPro" id="IPR035074">
    <property type="entry name" value="EspA/CesA-like"/>
</dbReference>
<dbReference type="InterPro" id="IPR005095">
    <property type="entry name" value="EspA"/>
</dbReference>
<accession>A0A1C6YV88</accession>
<sequence length="202" mass="22248">MGEITTRPRDIFESPYVSNNNTMQKKQGVDDYGISGNNSDQDNPFAFGYSVLNDLSLVLQQIANSLYGNIKKSTERARNTQDMSNRMDEVIAEAAKGDDKTRKPVPDEVVKYMRDNGILVDGVTIDDYIKTHGGAEGLDKGSLQAVKAALDNSANRDTDLMTQGQLSIQKMTQEINAVITQMTGLLSKWGDLLSMIAQKMFG</sequence>
<protein>
    <submittedName>
        <fullName evidence="2">Secreted effector protein SseB</fullName>
    </submittedName>
</protein>
<organism evidence="2 3">
    <name type="scientific">Hafnia alvei</name>
    <dbReference type="NCBI Taxonomy" id="569"/>
    <lineage>
        <taxon>Bacteria</taxon>
        <taxon>Pseudomonadati</taxon>
        <taxon>Pseudomonadota</taxon>
        <taxon>Gammaproteobacteria</taxon>
        <taxon>Enterobacterales</taxon>
        <taxon>Hafniaceae</taxon>
        <taxon>Hafnia</taxon>
    </lineage>
</organism>
<dbReference type="EMBL" id="FMIQ01000003">
    <property type="protein sequence ID" value="SCM50665.1"/>
    <property type="molecule type" value="Genomic_DNA"/>
</dbReference>
<name>A0A1C6YV88_HAFAL</name>
<feature type="compositionally biased region" description="Basic and acidic residues" evidence="1">
    <location>
        <begin position="1"/>
        <end position="12"/>
    </location>
</feature>
<evidence type="ECO:0000256" key="1">
    <source>
        <dbReference type="SAM" id="MobiDB-lite"/>
    </source>
</evidence>
<dbReference type="AlphaFoldDB" id="A0A1C6YV88"/>
<evidence type="ECO:0000313" key="2">
    <source>
        <dbReference type="EMBL" id="SCM50665.1"/>
    </source>
</evidence>
<dbReference type="SUPFAM" id="SSF116927">
    <property type="entry name" value="EspA/CesA-like"/>
    <property type="match status" value="1"/>
</dbReference>
<gene>
    <name evidence="2" type="ORF">BN1044_00113</name>
</gene>
<dbReference type="Proteomes" id="UP000094844">
    <property type="component" value="Unassembled WGS sequence"/>
</dbReference>
<proteinExistence type="predicted"/>
<dbReference type="Pfam" id="PF03433">
    <property type="entry name" value="EspA"/>
    <property type="match status" value="1"/>
</dbReference>